<keyword evidence="2" id="KW-1185">Reference proteome</keyword>
<dbReference type="Proteomes" id="UP001456344">
    <property type="component" value="Chromosome"/>
</dbReference>
<sequence length="1058" mass="114368">MEGSGLGFGILGPLEVTRDGLPVAVGGPKLRVVLAALLLRANATVSLDELAEDLWGEHQPPTARKAAQLHALRLRRVLGDNAMIETRPDGYLMRLEPARLDLLRFRQLVGRAKTAEPERERELLAEALACWRGDALSDVPAESFQREAAVQLGQERLRARERYLEVSLELGKHVEIIADLGALTRENPWREPMWALLILALHRSGRRADALETYRTVHRMLTDELGVEPGMQLRAAHQEVLTQPDDLPATPPAGCQLPADLPTFSGRTSDLETLDGFLASAHRTMAIVGPGGIGKTALAVQWAHRVRDRFPDGQLFVDLRGYASTSPVSKTQALTLCLRGLGVSGGQVPVTLDEQVVLYRSLLAGRRVLVVLDNAADADHVRPLLPPNSGCVALVTSRGDLRGLTVLNDARVLSLDVLTPPDTRALLTQLLGEDVVGAEPGAVGQFADLCGHLPLALRIAAANLVGGKHASVGSYVATLRADRLAELAIEGDPDIAVQATFQLSYQALDEPARRAFRLLGRIPGPSFTFAAAVALVGPAERTRRWLDRLVSANLLSRRSADRYQFHDLLREFAAACARDDEPSGELAAADIRLYDHYAGTAAAAHERLFPLVRRLLPTDPVARDVFDGDEAAMRWLDEERPNLVAAAERAAISSELHGYCRELADALRGYFSGCGYAADGVALANAALKAADAAADTRAKVVALALRGMIAYNVSDYDDAVVQVTGALALCGQDQVAEVECRHFLGRVYAQLGKPHEAKRHHERALAVARRIGDERTEAREINYVGVALLSLGRIDSAIACHTKAVELSSRIDNHHISLIALNGLGLAHWTAGRLREAAEYHEESVRLCKQWGLRHYGNAALVCLAETLCDLGRYAEADDVAREALVQGQEVGERRLEAGALEILATAARRRGRLAESIEGYTAALSLSRAINFRYGEVSILIGLAAAHRATGDPTGAVAHAELALTKMNETGMRVLECAALTELAAAQLDLGDLDAANRQVERALKIAKEDGQRLSQARALLVAERIRDFNGEAAAARENRTSALAILRELGVPESE</sequence>
<protein>
    <submittedName>
        <fullName evidence="1">BTAD domain-containing putative transcriptional regulator</fullName>
    </submittedName>
</protein>
<gene>
    <name evidence="1" type="ORF">LCL61_00465</name>
</gene>
<reference evidence="1" key="1">
    <citation type="submission" date="2023-10" db="EMBL/GenBank/DDBJ databases">
        <title>Whole genome sequencing of actinobacterial strain Amycolatopsis sp. (BCA-696) identifies the underlying plant growth-promoting genes.</title>
        <authorList>
            <person name="Gandham P."/>
            <person name="Vadla N."/>
            <person name="Saji A."/>
            <person name="Srinivas V."/>
            <person name="Ruperao P."/>
            <person name="Selvanayagam S."/>
            <person name="Saxena R.K."/>
            <person name="Rathore A."/>
            <person name="Gopalakrishnan S."/>
            <person name="Thakur V."/>
        </authorList>
    </citation>
    <scope>NUCLEOTIDE SEQUENCE</scope>
    <source>
        <strain evidence="1">BCA-696</strain>
    </source>
</reference>
<evidence type="ECO:0000313" key="1">
    <source>
        <dbReference type="EMBL" id="WYW14017.1"/>
    </source>
</evidence>
<accession>A0ACD5B461</accession>
<evidence type="ECO:0000313" key="2">
    <source>
        <dbReference type="Proteomes" id="UP001456344"/>
    </source>
</evidence>
<name>A0ACD5B461_9PSEU</name>
<organism evidence="1 2">
    <name type="scientific">Amycolatopsis coloradensis</name>
    <dbReference type="NCBI Taxonomy" id="76021"/>
    <lineage>
        <taxon>Bacteria</taxon>
        <taxon>Bacillati</taxon>
        <taxon>Actinomycetota</taxon>
        <taxon>Actinomycetes</taxon>
        <taxon>Pseudonocardiales</taxon>
        <taxon>Pseudonocardiaceae</taxon>
        <taxon>Amycolatopsis</taxon>
    </lineage>
</organism>
<dbReference type="EMBL" id="CP150484">
    <property type="protein sequence ID" value="WYW14017.1"/>
    <property type="molecule type" value="Genomic_DNA"/>
</dbReference>
<proteinExistence type="predicted"/>